<proteinExistence type="inferred from homology"/>
<evidence type="ECO:0000256" key="4">
    <source>
        <dbReference type="ARBA" id="ARBA00023125"/>
    </source>
</evidence>
<dbReference type="Proteomes" id="UP001255601">
    <property type="component" value="Unassembled WGS sequence"/>
</dbReference>
<evidence type="ECO:0000256" key="3">
    <source>
        <dbReference type="ARBA" id="ARBA00023015"/>
    </source>
</evidence>
<keyword evidence="2" id="KW-0536">Nodulation</keyword>
<dbReference type="CDD" id="cd08460">
    <property type="entry name" value="PBP2_DntR_like_1"/>
    <property type="match status" value="1"/>
</dbReference>
<keyword evidence="5" id="KW-0010">Activator</keyword>
<dbReference type="RefSeq" id="WP_309771607.1">
    <property type="nucleotide sequence ID" value="NZ_JAVIZC010000003.1"/>
</dbReference>
<dbReference type="InterPro" id="IPR050389">
    <property type="entry name" value="LysR-type_TF"/>
</dbReference>
<organism evidence="8 9">
    <name type="scientific">Agrobacterium larrymoorei</name>
    <dbReference type="NCBI Taxonomy" id="160699"/>
    <lineage>
        <taxon>Bacteria</taxon>
        <taxon>Pseudomonadati</taxon>
        <taxon>Pseudomonadota</taxon>
        <taxon>Alphaproteobacteria</taxon>
        <taxon>Hyphomicrobiales</taxon>
        <taxon>Rhizobiaceae</taxon>
        <taxon>Rhizobium/Agrobacterium group</taxon>
        <taxon>Agrobacterium</taxon>
    </lineage>
</organism>
<feature type="domain" description="HTH lysR-type" evidence="7">
    <location>
        <begin position="4"/>
        <end position="61"/>
    </location>
</feature>
<dbReference type="InterPro" id="IPR005119">
    <property type="entry name" value="LysR_subst-bd"/>
</dbReference>
<accession>A0AAJ2ESN8</accession>
<evidence type="ECO:0000313" key="8">
    <source>
        <dbReference type="EMBL" id="MDR6103104.1"/>
    </source>
</evidence>
<dbReference type="InterPro" id="IPR000847">
    <property type="entry name" value="LysR_HTH_N"/>
</dbReference>
<dbReference type="Pfam" id="PF00126">
    <property type="entry name" value="HTH_1"/>
    <property type="match status" value="1"/>
</dbReference>
<dbReference type="InterPro" id="IPR036388">
    <property type="entry name" value="WH-like_DNA-bd_sf"/>
</dbReference>
<keyword evidence="3" id="KW-0805">Transcription regulation</keyword>
<evidence type="ECO:0000256" key="6">
    <source>
        <dbReference type="ARBA" id="ARBA00023163"/>
    </source>
</evidence>
<dbReference type="SUPFAM" id="SSF46785">
    <property type="entry name" value="Winged helix' DNA-binding domain"/>
    <property type="match status" value="1"/>
</dbReference>
<protein>
    <submittedName>
        <fullName evidence="8">DNA-binding transcriptional LysR family regulator</fullName>
    </submittedName>
</protein>
<keyword evidence="4 8" id="KW-0238">DNA-binding</keyword>
<evidence type="ECO:0000259" key="7">
    <source>
        <dbReference type="PROSITE" id="PS50931"/>
    </source>
</evidence>
<evidence type="ECO:0000256" key="1">
    <source>
        <dbReference type="ARBA" id="ARBA00009437"/>
    </source>
</evidence>
<dbReference type="AlphaFoldDB" id="A0AAJ2ESN8"/>
<dbReference type="Gene3D" id="1.10.10.10">
    <property type="entry name" value="Winged helix-like DNA-binding domain superfamily/Winged helix DNA-binding domain"/>
    <property type="match status" value="1"/>
</dbReference>
<dbReference type="SUPFAM" id="SSF53850">
    <property type="entry name" value="Periplasmic binding protein-like II"/>
    <property type="match status" value="1"/>
</dbReference>
<dbReference type="Gene3D" id="3.40.190.10">
    <property type="entry name" value="Periplasmic binding protein-like II"/>
    <property type="match status" value="2"/>
</dbReference>
<sequence>MDTIDLNLLPALDALLTEGSVTAAARRLGLSSSAMSRTLARLRAATGDPLLVRAGRGLVPTPRAIALRERVHVLARDVRDVLSPKDATLDLATLERTFTIRANEGFIALFSAPLVAAVIATAPHVRLCFAPKPAKEAGPLRDGTIDLEIGVLGDFAPEVRTHLLFRDRFVGVVRQGHPLLSAPVTPERYTATRHVVVSRRGQFTGPVDDALETLGLAREIVALVPGFPDALRIARQSDLVALVTQSCLSDPRFEEGLVSFPLPVETPEIAVVALWHPRMEADPAHRWLRETVIALCRSYAPSSKPEDNGR</sequence>
<dbReference type="PANTHER" id="PTHR30118">
    <property type="entry name" value="HTH-TYPE TRANSCRIPTIONAL REGULATOR LEUO-RELATED"/>
    <property type="match status" value="1"/>
</dbReference>
<name>A0AAJ2ESN8_9HYPH</name>
<dbReference type="Pfam" id="PF03466">
    <property type="entry name" value="LysR_substrate"/>
    <property type="match status" value="1"/>
</dbReference>
<evidence type="ECO:0000313" key="9">
    <source>
        <dbReference type="Proteomes" id="UP001255601"/>
    </source>
</evidence>
<dbReference type="GO" id="GO:0003700">
    <property type="term" value="F:DNA-binding transcription factor activity"/>
    <property type="evidence" value="ECO:0007669"/>
    <property type="project" value="InterPro"/>
</dbReference>
<comment type="caution">
    <text evidence="8">The sequence shown here is derived from an EMBL/GenBank/DDBJ whole genome shotgun (WGS) entry which is preliminary data.</text>
</comment>
<gene>
    <name evidence="8" type="ORF">QE369_003301</name>
</gene>
<dbReference type="EMBL" id="JAVIZC010000003">
    <property type="protein sequence ID" value="MDR6103104.1"/>
    <property type="molecule type" value="Genomic_DNA"/>
</dbReference>
<comment type="similarity">
    <text evidence="1">Belongs to the LysR transcriptional regulatory family.</text>
</comment>
<dbReference type="InterPro" id="IPR036390">
    <property type="entry name" value="WH_DNA-bd_sf"/>
</dbReference>
<evidence type="ECO:0000256" key="2">
    <source>
        <dbReference type="ARBA" id="ARBA00022458"/>
    </source>
</evidence>
<dbReference type="PANTHER" id="PTHR30118:SF15">
    <property type="entry name" value="TRANSCRIPTIONAL REGULATORY PROTEIN"/>
    <property type="match status" value="1"/>
</dbReference>
<dbReference type="GO" id="GO:0003677">
    <property type="term" value="F:DNA binding"/>
    <property type="evidence" value="ECO:0007669"/>
    <property type="project" value="UniProtKB-KW"/>
</dbReference>
<dbReference type="PROSITE" id="PS50931">
    <property type="entry name" value="HTH_LYSR"/>
    <property type="match status" value="1"/>
</dbReference>
<reference evidence="8" key="1">
    <citation type="submission" date="2023-08" db="EMBL/GenBank/DDBJ databases">
        <title>Functional and genomic diversity of the sorghum phyllosphere microbiome.</title>
        <authorList>
            <person name="Shade A."/>
        </authorList>
    </citation>
    <scope>NUCLEOTIDE SEQUENCE</scope>
    <source>
        <strain evidence="8">SORGH_AS_0974</strain>
    </source>
</reference>
<keyword evidence="6" id="KW-0804">Transcription</keyword>
<evidence type="ECO:0000256" key="5">
    <source>
        <dbReference type="ARBA" id="ARBA00023159"/>
    </source>
</evidence>